<evidence type="ECO:0000256" key="1">
    <source>
        <dbReference type="SAM" id="SignalP"/>
    </source>
</evidence>
<comment type="caution">
    <text evidence="2">The sequence shown here is derived from an EMBL/GenBank/DDBJ whole genome shotgun (WGS) entry which is preliminary data.</text>
</comment>
<protein>
    <recommendedName>
        <fullName evidence="4">Peptidase C39-like domain-containing protein</fullName>
    </recommendedName>
</protein>
<organism evidence="2 3">
    <name type="scientific">Bdellovibrio bacteriovorus</name>
    <dbReference type="NCBI Taxonomy" id="959"/>
    <lineage>
        <taxon>Bacteria</taxon>
        <taxon>Pseudomonadati</taxon>
        <taxon>Bdellovibrionota</taxon>
        <taxon>Bdellovibrionia</taxon>
        <taxon>Bdellovibrionales</taxon>
        <taxon>Pseudobdellovibrionaceae</taxon>
        <taxon>Bdellovibrio</taxon>
    </lineage>
</organism>
<dbReference type="Proteomes" id="UP000075391">
    <property type="component" value="Unassembled WGS sequence"/>
</dbReference>
<sequence>MKNIGLLLTAVLFWGSVSLAQALPEEGALRHLMLDQKDELFYDRGVIPANQSSSLCGPTSAANWLQLQAQTFSKEELVDLIKETGEALRPHYIEINRGLLETDLVRFLKILDTKLNIKRDFVIKGRTNFNIEEVWSDKIQILMLNYTEIRPQNPPGRGGRFPPRRDIPFPDDMLNDRPPVRGNHFVLKVFADKEKGLIGVIDPESPTRYTWLQAGSENFVRPAGREDFKEFAFGIPLRWTVLSLIEEK</sequence>
<keyword evidence="1" id="KW-0732">Signal</keyword>
<dbReference type="EMBL" id="LUKF01000014">
    <property type="protein sequence ID" value="KYG63426.1"/>
    <property type="molecule type" value="Genomic_DNA"/>
</dbReference>
<evidence type="ECO:0008006" key="4">
    <source>
        <dbReference type="Google" id="ProtNLM"/>
    </source>
</evidence>
<gene>
    <name evidence="2" type="ORF">AZI85_05190</name>
</gene>
<name>A0A150WIG9_BDEBC</name>
<dbReference type="AlphaFoldDB" id="A0A150WIG9"/>
<dbReference type="OrthoDB" id="5291163at2"/>
<reference evidence="2 3" key="1">
    <citation type="submission" date="2016-03" db="EMBL/GenBank/DDBJ databases">
        <authorList>
            <person name="Ploux O."/>
        </authorList>
    </citation>
    <scope>NUCLEOTIDE SEQUENCE [LARGE SCALE GENOMIC DNA]</scope>
    <source>
        <strain evidence="2 3">BER2</strain>
    </source>
</reference>
<evidence type="ECO:0000313" key="2">
    <source>
        <dbReference type="EMBL" id="KYG63426.1"/>
    </source>
</evidence>
<dbReference type="RefSeq" id="WP_063243775.1">
    <property type="nucleotide sequence ID" value="NZ_LUKF01000014.1"/>
</dbReference>
<evidence type="ECO:0000313" key="3">
    <source>
        <dbReference type="Proteomes" id="UP000075391"/>
    </source>
</evidence>
<feature type="signal peptide" evidence="1">
    <location>
        <begin position="1"/>
        <end position="22"/>
    </location>
</feature>
<accession>A0A150WIG9</accession>
<feature type="chain" id="PRO_5007573109" description="Peptidase C39-like domain-containing protein" evidence="1">
    <location>
        <begin position="23"/>
        <end position="248"/>
    </location>
</feature>
<proteinExistence type="predicted"/>